<gene>
    <name evidence="1" type="ORF">AVEN_64161_1</name>
</gene>
<proteinExistence type="predicted"/>
<dbReference type="EMBL" id="BGPR01084779">
    <property type="protein sequence ID" value="GBL96842.1"/>
    <property type="molecule type" value="Genomic_DNA"/>
</dbReference>
<accession>A0A4Y2BXF0</accession>
<organism evidence="1 2">
    <name type="scientific">Araneus ventricosus</name>
    <name type="common">Orbweaver spider</name>
    <name type="synonym">Epeira ventricosa</name>
    <dbReference type="NCBI Taxonomy" id="182803"/>
    <lineage>
        <taxon>Eukaryota</taxon>
        <taxon>Metazoa</taxon>
        <taxon>Ecdysozoa</taxon>
        <taxon>Arthropoda</taxon>
        <taxon>Chelicerata</taxon>
        <taxon>Arachnida</taxon>
        <taxon>Araneae</taxon>
        <taxon>Araneomorphae</taxon>
        <taxon>Entelegynae</taxon>
        <taxon>Araneoidea</taxon>
        <taxon>Araneidae</taxon>
        <taxon>Araneus</taxon>
    </lineage>
</organism>
<reference evidence="1 2" key="1">
    <citation type="journal article" date="2019" name="Sci. Rep.">
        <title>Orb-weaving spider Araneus ventricosus genome elucidates the spidroin gene catalogue.</title>
        <authorList>
            <person name="Kono N."/>
            <person name="Nakamura H."/>
            <person name="Ohtoshi R."/>
            <person name="Moran D.A.P."/>
            <person name="Shinohara A."/>
            <person name="Yoshida Y."/>
            <person name="Fujiwara M."/>
            <person name="Mori M."/>
            <person name="Tomita M."/>
            <person name="Arakawa K."/>
        </authorList>
    </citation>
    <scope>NUCLEOTIDE SEQUENCE [LARGE SCALE GENOMIC DNA]</scope>
</reference>
<evidence type="ECO:0000313" key="1">
    <source>
        <dbReference type="EMBL" id="GBL96842.1"/>
    </source>
</evidence>
<keyword evidence="2" id="KW-1185">Reference proteome</keyword>
<comment type="caution">
    <text evidence="1">The sequence shown here is derived from an EMBL/GenBank/DDBJ whole genome shotgun (WGS) entry which is preliminary data.</text>
</comment>
<evidence type="ECO:0000313" key="2">
    <source>
        <dbReference type="Proteomes" id="UP000499080"/>
    </source>
</evidence>
<dbReference type="AlphaFoldDB" id="A0A4Y2BXF0"/>
<name>A0A4Y2BXF0_ARAVE</name>
<protein>
    <submittedName>
        <fullName evidence="1">Uncharacterized protein</fullName>
    </submittedName>
</protein>
<dbReference type="Proteomes" id="UP000499080">
    <property type="component" value="Unassembled WGS sequence"/>
</dbReference>
<sequence length="106" mass="12150">MRPGNCPWRQSWNVKGRKKNGLIDMRAPAKTENIFLSFWCPLFSFSVKANQGDRPDIPGRTPWIHPQEHWRISAQVLEATASCLETPGWASNLFEKHHSAKPRANL</sequence>